<dbReference type="EMBL" id="NBAG03000537">
    <property type="protein sequence ID" value="PNI16604.1"/>
    <property type="molecule type" value="Genomic_DNA"/>
</dbReference>
<evidence type="ECO:0000313" key="2">
    <source>
        <dbReference type="Proteomes" id="UP000236370"/>
    </source>
</evidence>
<dbReference type="GO" id="GO:0016020">
    <property type="term" value="C:membrane"/>
    <property type="evidence" value="ECO:0007669"/>
    <property type="project" value="InterPro"/>
</dbReference>
<protein>
    <submittedName>
        <fullName evidence="1">SYCE1 isoform 1</fullName>
    </submittedName>
</protein>
<gene>
    <name evidence="1" type="ORF">CK820_G0051349</name>
</gene>
<proteinExistence type="predicted"/>
<reference evidence="1 2" key="1">
    <citation type="submission" date="2017-12" db="EMBL/GenBank/DDBJ databases">
        <title>High-resolution comparative analysis of great ape genomes.</title>
        <authorList>
            <person name="Pollen A."/>
            <person name="Hastie A."/>
            <person name="Hormozdiari F."/>
            <person name="Dougherty M."/>
            <person name="Liu R."/>
            <person name="Chaisson M."/>
            <person name="Hoppe E."/>
            <person name="Hill C."/>
            <person name="Pang A."/>
            <person name="Hillier L."/>
            <person name="Baker C."/>
            <person name="Armstrong J."/>
            <person name="Shendure J."/>
            <person name="Paten B."/>
            <person name="Wilson R."/>
            <person name="Chao H."/>
            <person name="Schneider V."/>
            <person name="Ventura M."/>
            <person name="Kronenberg Z."/>
            <person name="Murali S."/>
            <person name="Gordon D."/>
            <person name="Cantsilieris S."/>
            <person name="Munson K."/>
            <person name="Nelson B."/>
            <person name="Raja A."/>
            <person name="Underwood J."/>
            <person name="Diekhans M."/>
            <person name="Fiddes I."/>
            <person name="Haussler D."/>
            <person name="Eichler E."/>
        </authorList>
    </citation>
    <scope>NUCLEOTIDE SEQUENCE [LARGE SCALE GENOMIC DNA]</scope>
    <source>
        <strain evidence="1">Yerkes chimp pedigree #C0471</strain>
    </source>
</reference>
<dbReference type="InterPro" id="IPR029238">
    <property type="entry name" value="Shadoo"/>
</dbReference>
<dbReference type="Pfam" id="PF14999">
    <property type="entry name" value="Shadoo"/>
    <property type="match status" value="1"/>
</dbReference>
<comment type="caution">
    <text evidence="1">The sequence shown here is derived from an EMBL/GenBank/DDBJ whole genome shotgun (WGS) entry which is preliminary data.</text>
</comment>
<dbReference type="AlphaFoldDB" id="A0A2J8J1G6"/>
<accession>A0A2J8J1G6</accession>
<name>A0A2J8J1G6_PANTR</name>
<feature type="non-terminal residue" evidence="1">
    <location>
        <position position="125"/>
    </location>
</feature>
<evidence type="ECO:0000313" key="1">
    <source>
        <dbReference type="EMBL" id="PNI16604.1"/>
    </source>
</evidence>
<dbReference type="Proteomes" id="UP000236370">
    <property type="component" value="Unassembled WGS sequence"/>
</dbReference>
<sequence length="125" mass="12346">MAGLCYGQPPSSACGRGGLRGGSRGASRVCVRPALCYGAPGSSLRMAAAGAAGSGWRRAVGPGECSLEDEEDWVPGGNRTGSASTATVCGLQALDPCVACASVSGWVAPSVPWGCCGPRSGWARG</sequence>
<organism evidence="1 2">
    <name type="scientific">Pan troglodytes</name>
    <name type="common">Chimpanzee</name>
    <dbReference type="NCBI Taxonomy" id="9598"/>
    <lineage>
        <taxon>Eukaryota</taxon>
        <taxon>Metazoa</taxon>
        <taxon>Chordata</taxon>
        <taxon>Craniata</taxon>
        <taxon>Vertebrata</taxon>
        <taxon>Euteleostomi</taxon>
        <taxon>Mammalia</taxon>
        <taxon>Eutheria</taxon>
        <taxon>Euarchontoglires</taxon>
        <taxon>Primates</taxon>
        <taxon>Haplorrhini</taxon>
        <taxon>Catarrhini</taxon>
        <taxon>Hominidae</taxon>
        <taxon>Pan</taxon>
    </lineage>
</organism>